<keyword evidence="2" id="KW-1185">Reference proteome</keyword>
<dbReference type="RefSeq" id="WP_189160851.1">
    <property type="nucleotide sequence ID" value="NZ_BMNT01000001.1"/>
</dbReference>
<protein>
    <recommendedName>
        <fullName evidence="3">HK97 gp10 family phage protein</fullName>
    </recommendedName>
</protein>
<reference evidence="1" key="2">
    <citation type="submission" date="2020-09" db="EMBL/GenBank/DDBJ databases">
        <authorList>
            <person name="Sun Q."/>
            <person name="Ohkuma M."/>
        </authorList>
    </citation>
    <scope>NUCLEOTIDE SEQUENCE</scope>
    <source>
        <strain evidence="1">JCM 13064</strain>
    </source>
</reference>
<accession>A0A917QNL2</accession>
<organism evidence="1 2">
    <name type="scientific">Sphaerisporangium melleum</name>
    <dbReference type="NCBI Taxonomy" id="321316"/>
    <lineage>
        <taxon>Bacteria</taxon>
        <taxon>Bacillati</taxon>
        <taxon>Actinomycetota</taxon>
        <taxon>Actinomycetes</taxon>
        <taxon>Streptosporangiales</taxon>
        <taxon>Streptosporangiaceae</taxon>
        <taxon>Sphaerisporangium</taxon>
    </lineage>
</organism>
<dbReference type="AlphaFoldDB" id="A0A917QNL2"/>
<proteinExistence type="predicted"/>
<name>A0A917QNL2_9ACTN</name>
<evidence type="ECO:0000313" key="1">
    <source>
        <dbReference type="EMBL" id="GGK61233.1"/>
    </source>
</evidence>
<sequence length="110" mass="11914">MAKAKFRPNNKGIGLMLRSQKMKREMEHRADLVVGYAQADAPRKTGDYASSFEVEAGTSESPIKLGQGDRAWAKVKNSSSHAAAVEFGNKQVGEGQRVLGRAVDRVTSHG</sequence>
<gene>
    <name evidence="1" type="ORF">GCM10007964_00410</name>
</gene>
<dbReference type="InterPro" id="IPR010064">
    <property type="entry name" value="HK97-gp10_tail"/>
</dbReference>
<dbReference type="EMBL" id="BMNT01000001">
    <property type="protein sequence ID" value="GGK61233.1"/>
    <property type="molecule type" value="Genomic_DNA"/>
</dbReference>
<dbReference type="Proteomes" id="UP000645217">
    <property type="component" value="Unassembled WGS sequence"/>
</dbReference>
<reference evidence="1" key="1">
    <citation type="journal article" date="2014" name="Int. J. Syst. Evol. Microbiol.">
        <title>Complete genome sequence of Corynebacterium casei LMG S-19264T (=DSM 44701T), isolated from a smear-ripened cheese.</title>
        <authorList>
            <consortium name="US DOE Joint Genome Institute (JGI-PGF)"/>
            <person name="Walter F."/>
            <person name="Albersmeier A."/>
            <person name="Kalinowski J."/>
            <person name="Ruckert C."/>
        </authorList>
    </citation>
    <scope>NUCLEOTIDE SEQUENCE</scope>
    <source>
        <strain evidence="1">JCM 13064</strain>
    </source>
</reference>
<comment type="caution">
    <text evidence="1">The sequence shown here is derived from an EMBL/GenBank/DDBJ whole genome shotgun (WGS) entry which is preliminary data.</text>
</comment>
<evidence type="ECO:0000313" key="2">
    <source>
        <dbReference type="Proteomes" id="UP000645217"/>
    </source>
</evidence>
<evidence type="ECO:0008006" key="3">
    <source>
        <dbReference type="Google" id="ProtNLM"/>
    </source>
</evidence>
<dbReference type="Pfam" id="PF04883">
    <property type="entry name" value="HK97-gp10_like"/>
    <property type="match status" value="1"/>
</dbReference>